<comment type="caution">
    <text evidence="2">The sequence shown here is derived from an EMBL/GenBank/DDBJ whole genome shotgun (WGS) entry which is preliminary data.</text>
</comment>
<feature type="region of interest" description="Disordered" evidence="1">
    <location>
        <begin position="105"/>
        <end position="124"/>
    </location>
</feature>
<dbReference type="EMBL" id="LDJI01000002">
    <property type="protein sequence ID" value="KRG66385.1"/>
    <property type="molecule type" value="Genomic_DNA"/>
</dbReference>
<dbReference type="PATRIC" id="fig|405444.3.peg.1162"/>
<protein>
    <recommendedName>
        <fullName evidence="4">Prepilin-type N-terminal cleavage/methylation domain-containing protein</fullName>
    </recommendedName>
</protein>
<organism evidence="2 3">
    <name type="scientific">Stenotrophomonas humi</name>
    <dbReference type="NCBI Taxonomy" id="405444"/>
    <lineage>
        <taxon>Bacteria</taxon>
        <taxon>Pseudomonadati</taxon>
        <taxon>Pseudomonadota</taxon>
        <taxon>Gammaproteobacteria</taxon>
        <taxon>Lysobacterales</taxon>
        <taxon>Lysobacteraceae</taxon>
        <taxon>Stenotrophomonas</taxon>
    </lineage>
</organism>
<dbReference type="Proteomes" id="UP000050864">
    <property type="component" value="Unassembled WGS sequence"/>
</dbReference>
<keyword evidence="3" id="KW-1185">Reference proteome</keyword>
<proteinExistence type="predicted"/>
<reference evidence="2 3" key="1">
    <citation type="submission" date="2015-05" db="EMBL/GenBank/DDBJ databases">
        <title>Genome sequencing and analysis of members of genus Stenotrophomonas.</title>
        <authorList>
            <person name="Patil P.P."/>
            <person name="Midha S."/>
            <person name="Patil P.B."/>
        </authorList>
    </citation>
    <scope>NUCLEOTIDE SEQUENCE [LARGE SCALE GENOMIC DNA]</scope>
    <source>
        <strain evidence="2 3">DSM 18929</strain>
    </source>
</reference>
<evidence type="ECO:0000256" key="1">
    <source>
        <dbReference type="SAM" id="MobiDB-lite"/>
    </source>
</evidence>
<dbReference type="STRING" id="405444.ABB26_00550"/>
<name>A0A0R0CLD5_9GAMM</name>
<accession>A0A0R0CLD5</accession>
<evidence type="ECO:0008006" key="4">
    <source>
        <dbReference type="Google" id="ProtNLM"/>
    </source>
</evidence>
<sequence>MMLEALVAVLITSLIGAGLAHVAANMMNNQRDAKVENLVVERLRDNLHSKGVGLCSGSTVEITLPTGNKNANISCEAASANVSMAGVTRTVVAPQRVDLTVSAADLGGRRGSSEDPDLLVSTRQ</sequence>
<evidence type="ECO:0000313" key="2">
    <source>
        <dbReference type="EMBL" id="KRG66385.1"/>
    </source>
</evidence>
<evidence type="ECO:0000313" key="3">
    <source>
        <dbReference type="Proteomes" id="UP000050864"/>
    </source>
</evidence>
<dbReference type="AlphaFoldDB" id="A0A0R0CLD5"/>
<gene>
    <name evidence="2" type="ORF">ABB26_00550</name>
</gene>